<accession>A0A7T3CK20</accession>
<organism evidence="2 3">
    <name type="scientific">Rothia kristinae</name>
    <dbReference type="NCBI Taxonomy" id="37923"/>
    <lineage>
        <taxon>Bacteria</taxon>
        <taxon>Bacillati</taxon>
        <taxon>Actinomycetota</taxon>
        <taxon>Actinomycetes</taxon>
        <taxon>Micrococcales</taxon>
        <taxon>Micrococcaceae</taxon>
        <taxon>Rothia</taxon>
    </lineage>
</organism>
<protein>
    <submittedName>
        <fullName evidence="2">Phage DNA packaging protein J</fullName>
    </submittedName>
</protein>
<dbReference type="AlphaFoldDB" id="A0A7T3CK20"/>
<reference evidence="2 3" key="1">
    <citation type="submission" date="2020-12" db="EMBL/GenBank/DDBJ databases">
        <title>FDA dAtabase for Regulatory Grade micrObial Sequences (FDA-ARGOS): Supporting development and validation of Infectious Disease Dx tests.</title>
        <authorList>
            <person name="Sproer C."/>
            <person name="Gronow S."/>
            <person name="Severitt S."/>
            <person name="Schroder I."/>
            <person name="Tallon L."/>
            <person name="Sadzewicz L."/>
            <person name="Zhao X."/>
            <person name="Boylan J."/>
            <person name="Ott S."/>
            <person name="Bowen H."/>
            <person name="Vavikolanu K."/>
            <person name="Mehta A."/>
            <person name="Aluvathingal J."/>
            <person name="Nadendla S."/>
            <person name="Lowell S."/>
            <person name="Myers T."/>
            <person name="Yan Y."/>
            <person name="Sichtig H."/>
        </authorList>
    </citation>
    <scope>NUCLEOTIDE SEQUENCE [LARGE SCALE GENOMIC DNA]</scope>
    <source>
        <strain evidence="2 3">FDAARGOS_864</strain>
    </source>
</reference>
<evidence type="ECO:0000313" key="3">
    <source>
        <dbReference type="Proteomes" id="UP000594975"/>
    </source>
</evidence>
<gene>
    <name evidence="2" type="ORF">I6G21_04465</name>
</gene>
<proteinExistence type="predicted"/>
<feature type="region of interest" description="Disordered" evidence="1">
    <location>
        <begin position="1"/>
        <end position="25"/>
    </location>
</feature>
<evidence type="ECO:0000313" key="2">
    <source>
        <dbReference type="EMBL" id="QPT54425.1"/>
    </source>
</evidence>
<evidence type="ECO:0000256" key="1">
    <source>
        <dbReference type="SAM" id="MobiDB-lite"/>
    </source>
</evidence>
<sequence length="157" mass="17337">MTGVAVGCGLDDDTEADPRISGPPRRWRTSLPSGLRALVGGCKVLQVAARRAGPDRPDHHRGSAGLRDGVRVWYAGQVAADRDGDVFPRDRWSSLVPSVRGWWWLCGSLFENSIVCFVHSDGAYQVFFVNDCGHHAECWCSVEATPWLVMRCAVHLF</sequence>
<dbReference type="EMBL" id="CP065738">
    <property type="protein sequence ID" value="QPT54425.1"/>
    <property type="molecule type" value="Genomic_DNA"/>
</dbReference>
<dbReference type="Proteomes" id="UP000594975">
    <property type="component" value="Chromosome"/>
</dbReference>
<dbReference type="KEGG" id="rkr:I6G21_04465"/>
<name>A0A7T3CK20_9MICC</name>